<dbReference type="Proteomes" id="UP000559809">
    <property type="component" value="Unassembled WGS sequence"/>
</dbReference>
<dbReference type="PRINTS" id="PR00039">
    <property type="entry name" value="HTHLYSR"/>
</dbReference>
<dbReference type="RefSeq" id="WP_180156403.1">
    <property type="nucleotide sequence ID" value="NZ_JACCEM010000007.1"/>
</dbReference>
<keyword evidence="7" id="KW-1185">Reference proteome</keyword>
<evidence type="ECO:0000256" key="3">
    <source>
        <dbReference type="ARBA" id="ARBA00023125"/>
    </source>
</evidence>
<sequence>MNRLPKHITLKHLHAFIAVAQEGGFTAAGRRLRQTQSSVTGLIQQMEQSLGCQLFERTSRSVVLTQVGQEFLPRAITVLKEFEGAVDDVIRYGALERGQVTITAAPSAVTEILAPVVKEFSLQYPGIRINLHDSNSRLIQASVSNREADFGLTSRWVEDPVLLFQPCLTDQFGLLYPSAEPWPTREERLQWRRLIGRKQIGLVDETGILSILRGRIDLPRDVTAPFYEASSTTSQAALVRSGMGVAVLPALAAHRVLSEGLSYTLLEEPTVKRTLCLITHAHYALTPMAQALFDMVRDCIRHLELPMGCEHVTA</sequence>
<feature type="domain" description="HTH lysR-type" evidence="5">
    <location>
        <begin position="8"/>
        <end position="65"/>
    </location>
</feature>
<comment type="similarity">
    <text evidence="1">Belongs to the LysR transcriptional regulatory family.</text>
</comment>
<dbReference type="InterPro" id="IPR005119">
    <property type="entry name" value="LysR_subst-bd"/>
</dbReference>
<dbReference type="PROSITE" id="PS50931">
    <property type="entry name" value="HTH_LYSR"/>
    <property type="match status" value="1"/>
</dbReference>
<organism evidence="6 7">
    <name type="scientific">Parapusillimonas granuli</name>
    <dbReference type="NCBI Taxonomy" id="380911"/>
    <lineage>
        <taxon>Bacteria</taxon>
        <taxon>Pseudomonadati</taxon>
        <taxon>Pseudomonadota</taxon>
        <taxon>Betaproteobacteria</taxon>
        <taxon>Burkholderiales</taxon>
        <taxon>Alcaligenaceae</taxon>
        <taxon>Parapusillimonas</taxon>
    </lineage>
</organism>
<evidence type="ECO:0000313" key="7">
    <source>
        <dbReference type="Proteomes" id="UP000559809"/>
    </source>
</evidence>
<comment type="caution">
    <text evidence="6">The sequence shown here is derived from an EMBL/GenBank/DDBJ whole genome shotgun (WGS) entry which is preliminary data.</text>
</comment>
<dbReference type="Pfam" id="PF03466">
    <property type="entry name" value="LysR_substrate"/>
    <property type="match status" value="1"/>
</dbReference>
<gene>
    <name evidence="6" type="ORF">H0A72_14120</name>
</gene>
<dbReference type="Gene3D" id="1.10.10.10">
    <property type="entry name" value="Winged helix-like DNA-binding domain superfamily/Winged helix DNA-binding domain"/>
    <property type="match status" value="1"/>
</dbReference>
<protein>
    <submittedName>
        <fullName evidence="6">LysR family transcriptional regulator</fullName>
    </submittedName>
</protein>
<evidence type="ECO:0000259" key="5">
    <source>
        <dbReference type="PROSITE" id="PS50931"/>
    </source>
</evidence>
<accession>A0A853G708</accession>
<evidence type="ECO:0000256" key="2">
    <source>
        <dbReference type="ARBA" id="ARBA00023015"/>
    </source>
</evidence>
<dbReference type="SUPFAM" id="SSF46785">
    <property type="entry name" value="Winged helix' DNA-binding domain"/>
    <property type="match status" value="1"/>
</dbReference>
<dbReference type="PANTHER" id="PTHR30419:SF30">
    <property type="entry name" value="LYSR FAMILY TRANSCRIPTIONAL REGULATOR"/>
    <property type="match status" value="1"/>
</dbReference>
<dbReference type="GO" id="GO:0005829">
    <property type="term" value="C:cytosol"/>
    <property type="evidence" value="ECO:0007669"/>
    <property type="project" value="TreeGrafter"/>
</dbReference>
<dbReference type="GO" id="GO:0003700">
    <property type="term" value="F:DNA-binding transcription factor activity"/>
    <property type="evidence" value="ECO:0007669"/>
    <property type="project" value="InterPro"/>
</dbReference>
<dbReference type="SUPFAM" id="SSF53850">
    <property type="entry name" value="Periplasmic binding protein-like II"/>
    <property type="match status" value="1"/>
</dbReference>
<dbReference type="Gene3D" id="3.40.190.290">
    <property type="match status" value="1"/>
</dbReference>
<name>A0A853G708_9BURK</name>
<proteinExistence type="inferred from homology"/>
<dbReference type="InterPro" id="IPR050950">
    <property type="entry name" value="HTH-type_LysR_regulators"/>
</dbReference>
<dbReference type="InterPro" id="IPR036388">
    <property type="entry name" value="WH-like_DNA-bd_sf"/>
</dbReference>
<evidence type="ECO:0000256" key="4">
    <source>
        <dbReference type="ARBA" id="ARBA00023163"/>
    </source>
</evidence>
<dbReference type="PANTHER" id="PTHR30419">
    <property type="entry name" value="HTH-TYPE TRANSCRIPTIONAL REGULATOR YBHD"/>
    <property type="match status" value="1"/>
</dbReference>
<keyword evidence="3" id="KW-0238">DNA-binding</keyword>
<evidence type="ECO:0000256" key="1">
    <source>
        <dbReference type="ARBA" id="ARBA00009437"/>
    </source>
</evidence>
<dbReference type="EMBL" id="JACCEM010000007">
    <property type="protein sequence ID" value="NYT50451.1"/>
    <property type="molecule type" value="Genomic_DNA"/>
</dbReference>
<dbReference type="AlphaFoldDB" id="A0A853G708"/>
<dbReference type="Pfam" id="PF00126">
    <property type="entry name" value="HTH_1"/>
    <property type="match status" value="1"/>
</dbReference>
<dbReference type="FunFam" id="1.10.10.10:FF:000001">
    <property type="entry name" value="LysR family transcriptional regulator"/>
    <property type="match status" value="1"/>
</dbReference>
<dbReference type="InterPro" id="IPR036390">
    <property type="entry name" value="WH_DNA-bd_sf"/>
</dbReference>
<keyword evidence="2" id="KW-0805">Transcription regulation</keyword>
<evidence type="ECO:0000313" key="6">
    <source>
        <dbReference type="EMBL" id="NYT50451.1"/>
    </source>
</evidence>
<reference evidence="6 7" key="1">
    <citation type="submission" date="2020-07" db="EMBL/GenBank/DDBJ databases">
        <title>Taxonomic revisions and descriptions of new bacterial species based on genomic comparisons in the high-G+C-content subgroup of the family Alcaligenaceae.</title>
        <authorList>
            <person name="Szabo A."/>
            <person name="Felfoldi T."/>
        </authorList>
    </citation>
    <scope>NUCLEOTIDE SEQUENCE [LARGE SCALE GENOMIC DNA]</scope>
    <source>
        <strain evidence="6 7">LMG 24012</strain>
    </source>
</reference>
<dbReference type="InterPro" id="IPR000847">
    <property type="entry name" value="LysR_HTH_N"/>
</dbReference>
<dbReference type="GO" id="GO:0003677">
    <property type="term" value="F:DNA binding"/>
    <property type="evidence" value="ECO:0007669"/>
    <property type="project" value="UniProtKB-KW"/>
</dbReference>
<keyword evidence="4" id="KW-0804">Transcription</keyword>